<dbReference type="EMBL" id="BAAATE010000032">
    <property type="protein sequence ID" value="GAA2690755.1"/>
    <property type="molecule type" value="Genomic_DNA"/>
</dbReference>
<evidence type="ECO:0000313" key="3">
    <source>
        <dbReference type="Proteomes" id="UP001501666"/>
    </source>
</evidence>
<keyword evidence="1" id="KW-0812">Transmembrane</keyword>
<feature type="transmembrane region" description="Helical" evidence="1">
    <location>
        <begin position="85"/>
        <end position="106"/>
    </location>
</feature>
<name>A0ABN3T432_9ACTN</name>
<reference evidence="2 3" key="1">
    <citation type="journal article" date="2019" name="Int. J. Syst. Evol. Microbiol.">
        <title>The Global Catalogue of Microorganisms (GCM) 10K type strain sequencing project: providing services to taxonomists for standard genome sequencing and annotation.</title>
        <authorList>
            <consortium name="The Broad Institute Genomics Platform"/>
            <consortium name="The Broad Institute Genome Sequencing Center for Infectious Disease"/>
            <person name="Wu L."/>
            <person name="Ma J."/>
        </authorList>
    </citation>
    <scope>NUCLEOTIDE SEQUENCE [LARGE SCALE GENOMIC DNA]</scope>
    <source>
        <strain evidence="2 3">JCM 6835</strain>
    </source>
</reference>
<feature type="transmembrane region" description="Helical" evidence="1">
    <location>
        <begin position="126"/>
        <end position="157"/>
    </location>
</feature>
<accession>A0ABN3T432</accession>
<proteinExistence type="predicted"/>
<gene>
    <name evidence="2" type="ORF">GCM10010412_080560</name>
</gene>
<keyword evidence="1" id="KW-0472">Membrane</keyword>
<evidence type="ECO:0000313" key="2">
    <source>
        <dbReference type="EMBL" id="GAA2690755.1"/>
    </source>
</evidence>
<feature type="transmembrane region" description="Helical" evidence="1">
    <location>
        <begin position="50"/>
        <end position="73"/>
    </location>
</feature>
<comment type="caution">
    <text evidence="2">The sequence shown here is derived from an EMBL/GenBank/DDBJ whole genome shotgun (WGS) entry which is preliminary data.</text>
</comment>
<keyword evidence="3" id="KW-1185">Reference proteome</keyword>
<evidence type="ECO:0000256" key="1">
    <source>
        <dbReference type="SAM" id="Phobius"/>
    </source>
</evidence>
<keyword evidence="1" id="KW-1133">Transmembrane helix</keyword>
<dbReference type="RefSeq" id="WP_346154149.1">
    <property type="nucleotide sequence ID" value="NZ_BAAATE010000032.1"/>
</dbReference>
<protein>
    <submittedName>
        <fullName evidence="2">Uncharacterized protein</fullName>
    </submittedName>
</protein>
<organism evidence="2 3">
    <name type="scientific">Nonomuraea recticatena</name>
    <dbReference type="NCBI Taxonomy" id="46178"/>
    <lineage>
        <taxon>Bacteria</taxon>
        <taxon>Bacillati</taxon>
        <taxon>Actinomycetota</taxon>
        <taxon>Actinomycetes</taxon>
        <taxon>Streptosporangiales</taxon>
        <taxon>Streptosporangiaceae</taxon>
        <taxon>Nonomuraea</taxon>
    </lineage>
</organism>
<dbReference type="Proteomes" id="UP001501666">
    <property type="component" value="Unassembled WGS sequence"/>
</dbReference>
<sequence length="321" mass="34079">MIPSARTSASRSRLRWIPTVAQIGSVWLIGLVVTPFVYGALLIAALSGNYAVMLIPAAAMILGLYVVGSLTPAASPMTVARGRRLLWSITVCLAGSAGWWAGLWVLAQPSASMPQNWPGILGGLPYALVAGVLMVRWTGLISLVLSGVLVIGGVFLVQKGRAEREATALAERVAPVRDLIYMIDIPGHREAGRDSSWIVASFEPVDTTGVKVWQERTISLAATRGTLSACGGQTLAVAFGRDEEPACLREGPGLWYLTGKIPKPKWGCPCGLHQYLRQDGGVLVSGGASDAVPREVLRRAVLQARHATEADLRRLATPGGQ</sequence>
<feature type="transmembrane region" description="Helical" evidence="1">
    <location>
        <begin position="20"/>
        <end position="44"/>
    </location>
</feature>